<reference evidence="3" key="1">
    <citation type="submission" date="2022-01" db="EMBL/GenBank/DDBJ databases">
        <authorList>
            <person name="Criscuolo A."/>
        </authorList>
    </citation>
    <scope>NUCLEOTIDE SEQUENCE</scope>
    <source>
        <strain evidence="3">CIP111893</strain>
    </source>
</reference>
<dbReference type="EMBL" id="CAKMMF010000003">
    <property type="protein sequence ID" value="CAH1194995.1"/>
    <property type="molecule type" value="Genomic_DNA"/>
</dbReference>
<feature type="domain" description="YprB ribonuclease H-like" evidence="2">
    <location>
        <begin position="145"/>
        <end position="311"/>
    </location>
</feature>
<dbReference type="SUPFAM" id="SSF53098">
    <property type="entry name" value="Ribonuclease H-like"/>
    <property type="match status" value="1"/>
</dbReference>
<dbReference type="InterPro" id="IPR036397">
    <property type="entry name" value="RNaseH_sf"/>
</dbReference>
<dbReference type="Proteomes" id="UP000838686">
    <property type="component" value="Unassembled WGS sequence"/>
</dbReference>
<dbReference type="Gene3D" id="3.30.420.10">
    <property type="entry name" value="Ribonuclease H-like superfamily/Ribonuclease H"/>
    <property type="match status" value="1"/>
</dbReference>
<evidence type="ECO:0000313" key="4">
    <source>
        <dbReference type="Proteomes" id="UP000838686"/>
    </source>
</evidence>
<evidence type="ECO:0000313" key="3">
    <source>
        <dbReference type="EMBL" id="CAH1194995.1"/>
    </source>
</evidence>
<organism evidence="3 4">
    <name type="scientific">Paenibacillus plantiphilus</name>
    <dbReference type="NCBI Taxonomy" id="2905650"/>
    <lineage>
        <taxon>Bacteria</taxon>
        <taxon>Bacillati</taxon>
        <taxon>Bacillota</taxon>
        <taxon>Bacilli</taxon>
        <taxon>Bacillales</taxon>
        <taxon>Paenibacillaceae</taxon>
        <taxon>Paenibacillus</taxon>
    </lineage>
</organism>
<proteinExistence type="predicted"/>
<sequence length="471" mass="53656">MSRMRERLLRHRASREEALERESAECDKAEASARLDETEETEETVCTVHNVQHADAEASETEPLPLLWEGLDVRLIHTSNGPFLRREARYPMSYRHGLHSLSELGAAVKGLAAFRAIGQFERSRDIRQEQFNAAVRVPLDAGKVLFLDLETTGLGVGTGNVPFMVGIAYAEGEAFVVEQMLIRHPAEERAMLTYLCDKLPSFTHLVTYNGRTFDWPVLLNRLILNGFRKFQWEPVHIDLLHPSRSIWRNTLVSCRLSHVEEERLGITRNDDVPGALAPAIYFQFLADQQPGPLLGVFRHNETDMLSLACLAIRFGHLLSGQLEAYVPQQPQSEELLRTGLWLEKMGAVELAEPLLAQLAEDEQAEPGCLFLLADRDKKCGNWPRAVLLWQKVVQAAERSHWPDWRAHIELSMYYEHRTKQLQSALLLAESALSFAQKRMAGLRLDAKRRQELEGIRKRVDRLRHKIGRLSG</sequence>
<comment type="caution">
    <text evidence="3">The sequence shown here is derived from an EMBL/GenBank/DDBJ whole genome shotgun (WGS) entry which is preliminary data.</text>
</comment>
<gene>
    <name evidence="3" type="ORF">PAECIP111893_00592</name>
</gene>
<dbReference type="RefSeq" id="WP_236338868.1">
    <property type="nucleotide sequence ID" value="NZ_CAKMMF010000003.1"/>
</dbReference>
<dbReference type="InterPro" id="IPR038720">
    <property type="entry name" value="YprB_RNase_H-like_dom"/>
</dbReference>
<feature type="region of interest" description="Disordered" evidence="1">
    <location>
        <begin position="1"/>
        <end position="43"/>
    </location>
</feature>
<evidence type="ECO:0000259" key="2">
    <source>
        <dbReference type="Pfam" id="PF13482"/>
    </source>
</evidence>
<feature type="compositionally biased region" description="Basic and acidic residues" evidence="1">
    <location>
        <begin position="14"/>
        <end position="36"/>
    </location>
</feature>
<accession>A0ABM9BUR1</accession>
<dbReference type="PANTHER" id="PTHR38462">
    <property type="entry name" value="EXONUCLEASE-LIKE PROTEIN"/>
    <property type="match status" value="1"/>
</dbReference>
<dbReference type="InterPro" id="IPR012337">
    <property type="entry name" value="RNaseH-like_sf"/>
</dbReference>
<protein>
    <recommendedName>
        <fullName evidence="2">YprB ribonuclease H-like domain-containing protein</fullName>
    </recommendedName>
</protein>
<dbReference type="PANTHER" id="PTHR38462:SF1">
    <property type="entry name" value="YPRB RIBONUCLEASE H-LIKE DOMAIN-CONTAINING PROTEIN"/>
    <property type="match status" value="1"/>
</dbReference>
<dbReference type="Pfam" id="PF13482">
    <property type="entry name" value="RNase_H_2"/>
    <property type="match status" value="1"/>
</dbReference>
<evidence type="ECO:0000256" key="1">
    <source>
        <dbReference type="SAM" id="MobiDB-lite"/>
    </source>
</evidence>
<keyword evidence="4" id="KW-1185">Reference proteome</keyword>
<name>A0ABM9BUR1_9BACL</name>